<dbReference type="NCBIfam" id="NF007039">
    <property type="entry name" value="PRK09496.3-2"/>
    <property type="match status" value="1"/>
</dbReference>
<protein>
    <recommendedName>
        <fullName evidence="1">Trk system potassium uptake protein TrkA</fullName>
    </recommendedName>
</protein>
<evidence type="ECO:0000259" key="8">
    <source>
        <dbReference type="PROSITE" id="PS51202"/>
    </source>
</evidence>
<dbReference type="InterPro" id="IPR006037">
    <property type="entry name" value="RCK_C"/>
</dbReference>
<evidence type="ECO:0000313" key="9">
    <source>
        <dbReference type="EMBL" id="HIS74724.1"/>
    </source>
</evidence>
<dbReference type="InterPro" id="IPR036291">
    <property type="entry name" value="NAD(P)-bd_dom_sf"/>
</dbReference>
<evidence type="ECO:0000259" key="7">
    <source>
        <dbReference type="PROSITE" id="PS51201"/>
    </source>
</evidence>
<organism evidence="9 10">
    <name type="scientific">Candidatus Galligastranaerophilus intestinavium</name>
    <dbReference type="NCBI Taxonomy" id="2840836"/>
    <lineage>
        <taxon>Bacteria</taxon>
        <taxon>Candidatus Galligastranaerophilus</taxon>
    </lineage>
</organism>
<evidence type="ECO:0000256" key="2">
    <source>
        <dbReference type="ARBA" id="ARBA00022448"/>
    </source>
</evidence>
<dbReference type="PRINTS" id="PR00335">
    <property type="entry name" value="KUPTAKETRKA"/>
</dbReference>
<evidence type="ECO:0000256" key="5">
    <source>
        <dbReference type="ARBA" id="ARBA00023027"/>
    </source>
</evidence>
<evidence type="ECO:0000256" key="6">
    <source>
        <dbReference type="ARBA" id="ARBA00023065"/>
    </source>
</evidence>
<evidence type="ECO:0000256" key="4">
    <source>
        <dbReference type="ARBA" id="ARBA00022958"/>
    </source>
</evidence>
<dbReference type="InterPro" id="IPR003148">
    <property type="entry name" value="RCK_N"/>
</dbReference>
<dbReference type="AlphaFoldDB" id="A0A9D1JXQ6"/>
<proteinExistence type="predicted"/>
<name>A0A9D1JXQ6_9BACT</name>
<dbReference type="SUPFAM" id="SSF51735">
    <property type="entry name" value="NAD(P)-binding Rossmann-fold domains"/>
    <property type="match status" value="2"/>
</dbReference>
<dbReference type="Pfam" id="PF02254">
    <property type="entry name" value="TrkA_N"/>
    <property type="match status" value="2"/>
</dbReference>
<keyword evidence="5" id="KW-0520">NAD</keyword>
<dbReference type="NCBIfam" id="NF007043">
    <property type="entry name" value="PRK09496.3-6"/>
    <property type="match status" value="1"/>
</dbReference>
<keyword evidence="6" id="KW-0406">Ion transport</keyword>
<dbReference type="SUPFAM" id="SSF116726">
    <property type="entry name" value="TrkA C-terminal domain-like"/>
    <property type="match status" value="2"/>
</dbReference>
<keyword evidence="2" id="KW-0813">Transport</keyword>
<keyword evidence="3" id="KW-0633">Potassium transport</keyword>
<dbReference type="PANTHER" id="PTHR43833:SF5">
    <property type="entry name" value="TRK SYSTEM POTASSIUM UPTAKE PROTEIN TRKA"/>
    <property type="match status" value="1"/>
</dbReference>
<dbReference type="GO" id="GO:0005886">
    <property type="term" value="C:plasma membrane"/>
    <property type="evidence" value="ECO:0007669"/>
    <property type="project" value="InterPro"/>
</dbReference>
<gene>
    <name evidence="9" type="primary">trkA</name>
    <name evidence="9" type="ORF">IAA86_06870</name>
</gene>
<sequence length="445" mass="49588">MKIIIYGANEMGSIIAAEFFEDHDIIVIDPNAKSLEKFNNLDLTTICADASNMNILREADIKNCDVFIACTSIDEGNIVACLIAKQLSSAETVCFVSKKECRDSLRVIREEHNRSHPLYIDNIIWPERLLTHEILRIITVPDAVDVEYFSNNRAKLLEYRIKENSILKDKKLKNCPFNEETLVVGIARDEELFIPNGDSEFKIGDKAIFMGTPDALDNTAGQFFIEDNNIKNIAIIGGGSVGYELAKSLENTRLKIKIVENNYKRCEFLSQNLKKTLVLNADGTNLEFLEQEGIGNCDVAICVTNNDEKNLLCSLLTKQLGAKRTITRVDQAATATLFEKVGVDVAISPKEAAVNEIKNRIIESHAGILATVERGLAEILELKVREDFPDTALMKLNLPARAVIAIIERGGKIIIPKGQTLIRANDSLLIFTKSQNVANIKDFFK</sequence>
<evidence type="ECO:0000256" key="3">
    <source>
        <dbReference type="ARBA" id="ARBA00022538"/>
    </source>
</evidence>
<dbReference type="InterPro" id="IPR006036">
    <property type="entry name" value="K_uptake_TrkA"/>
</dbReference>
<reference evidence="9" key="2">
    <citation type="journal article" date="2021" name="PeerJ">
        <title>Extensive microbial diversity within the chicken gut microbiome revealed by metagenomics and culture.</title>
        <authorList>
            <person name="Gilroy R."/>
            <person name="Ravi A."/>
            <person name="Getino M."/>
            <person name="Pursley I."/>
            <person name="Horton D.L."/>
            <person name="Alikhan N.F."/>
            <person name="Baker D."/>
            <person name="Gharbi K."/>
            <person name="Hall N."/>
            <person name="Watson M."/>
            <person name="Adriaenssens E.M."/>
            <person name="Foster-Nyarko E."/>
            <person name="Jarju S."/>
            <person name="Secka A."/>
            <person name="Antonio M."/>
            <person name="Oren A."/>
            <person name="Chaudhuri R.R."/>
            <person name="La Ragione R."/>
            <person name="Hildebrand F."/>
            <person name="Pallen M.J."/>
        </authorList>
    </citation>
    <scope>NUCLEOTIDE SEQUENCE</scope>
    <source>
        <strain evidence="9">CHK152-2871</strain>
    </source>
</reference>
<feature type="domain" description="RCK N-terminal" evidence="7">
    <location>
        <begin position="1"/>
        <end position="124"/>
    </location>
</feature>
<dbReference type="Gene3D" id="3.30.70.1450">
    <property type="entry name" value="Regulator of K+ conductance, C-terminal domain"/>
    <property type="match status" value="2"/>
</dbReference>
<reference evidence="9" key="1">
    <citation type="submission" date="2020-10" db="EMBL/GenBank/DDBJ databases">
        <authorList>
            <person name="Gilroy R."/>
        </authorList>
    </citation>
    <scope>NUCLEOTIDE SEQUENCE</scope>
    <source>
        <strain evidence="9">CHK152-2871</strain>
    </source>
</reference>
<dbReference type="GO" id="GO:0015079">
    <property type="term" value="F:potassium ion transmembrane transporter activity"/>
    <property type="evidence" value="ECO:0007669"/>
    <property type="project" value="InterPro"/>
</dbReference>
<dbReference type="EMBL" id="DVJQ01000058">
    <property type="protein sequence ID" value="HIS74724.1"/>
    <property type="molecule type" value="Genomic_DNA"/>
</dbReference>
<evidence type="ECO:0000313" key="10">
    <source>
        <dbReference type="Proteomes" id="UP000886865"/>
    </source>
</evidence>
<dbReference type="Pfam" id="PF02080">
    <property type="entry name" value="TrkA_C"/>
    <property type="match status" value="2"/>
</dbReference>
<keyword evidence="4" id="KW-0630">Potassium</keyword>
<comment type="caution">
    <text evidence="9">The sequence shown here is derived from an EMBL/GenBank/DDBJ whole genome shotgun (WGS) entry which is preliminary data.</text>
</comment>
<dbReference type="Gene3D" id="3.40.50.720">
    <property type="entry name" value="NAD(P)-binding Rossmann-like Domain"/>
    <property type="match status" value="2"/>
</dbReference>
<feature type="domain" description="RCK N-terminal" evidence="7">
    <location>
        <begin position="230"/>
        <end position="347"/>
    </location>
</feature>
<evidence type="ECO:0000256" key="1">
    <source>
        <dbReference type="ARBA" id="ARBA00017378"/>
    </source>
</evidence>
<dbReference type="InterPro" id="IPR050721">
    <property type="entry name" value="Trk_Ktr_HKT_K-transport"/>
</dbReference>
<dbReference type="PANTHER" id="PTHR43833">
    <property type="entry name" value="POTASSIUM CHANNEL PROTEIN 2-RELATED-RELATED"/>
    <property type="match status" value="1"/>
</dbReference>
<dbReference type="InterPro" id="IPR036721">
    <property type="entry name" value="RCK_C_sf"/>
</dbReference>
<accession>A0A9D1JXQ6</accession>
<dbReference type="Proteomes" id="UP000886865">
    <property type="component" value="Unassembled WGS sequence"/>
</dbReference>
<dbReference type="PROSITE" id="PS51202">
    <property type="entry name" value="RCK_C"/>
    <property type="match status" value="2"/>
</dbReference>
<feature type="domain" description="RCK C-terminal" evidence="8">
    <location>
        <begin position="144"/>
        <end position="225"/>
    </location>
</feature>
<feature type="domain" description="RCK C-terminal" evidence="8">
    <location>
        <begin position="367"/>
        <end position="445"/>
    </location>
</feature>
<dbReference type="PROSITE" id="PS51201">
    <property type="entry name" value="RCK_N"/>
    <property type="match status" value="2"/>
</dbReference>